<dbReference type="RefSeq" id="WP_068347722.1">
    <property type="nucleotide sequence ID" value="NZ_LQBQ01000034.1"/>
</dbReference>
<comment type="caution">
    <text evidence="2">The sequence shown here is derived from an EMBL/GenBank/DDBJ whole genome shotgun (WGS) entry which is preliminary data.</text>
</comment>
<evidence type="ECO:0000313" key="2">
    <source>
        <dbReference type="EMBL" id="KUJ76874.1"/>
    </source>
</evidence>
<proteinExistence type="predicted"/>
<dbReference type="InterPro" id="IPR011250">
    <property type="entry name" value="OMP/PagP_B-barrel"/>
</dbReference>
<organism evidence="2 3">
    <name type="scientific">Ruegeria marisrubri</name>
    <dbReference type="NCBI Taxonomy" id="1685379"/>
    <lineage>
        <taxon>Bacteria</taxon>
        <taxon>Pseudomonadati</taxon>
        <taxon>Pseudomonadota</taxon>
        <taxon>Alphaproteobacteria</taxon>
        <taxon>Rhodobacterales</taxon>
        <taxon>Roseobacteraceae</taxon>
        <taxon>Ruegeria</taxon>
    </lineage>
</organism>
<dbReference type="AlphaFoldDB" id="A0A0X3TMC7"/>
<evidence type="ECO:0000313" key="3">
    <source>
        <dbReference type="Proteomes" id="UP000053791"/>
    </source>
</evidence>
<protein>
    <recommendedName>
        <fullName evidence="4">Outer membrane protein beta-barrel domain-containing protein</fullName>
    </recommendedName>
</protein>
<feature type="chain" id="PRO_5007054185" description="Outer membrane protein beta-barrel domain-containing protein" evidence="1">
    <location>
        <begin position="24"/>
        <end position="247"/>
    </location>
</feature>
<dbReference type="SUPFAM" id="SSF56925">
    <property type="entry name" value="OMPA-like"/>
    <property type="match status" value="1"/>
</dbReference>
<evidence type="ECO:0008006" key="4">
    <source>
        <dbReference type="Google" id="ProtNLM"/>
    </source>
</evidence>
<keyword evidence="3" id="KW-1185">Reference proteome</keyword>
<dbReference type="STRING" id="1685379.AVO45_10285"/>
<reference evidence="2 3" key="1">
    <citation type="submission" date="2015-12" db="EMBL/GenBank/DDBJ databases">
        <authorList>
            <person name="Shamseldin A."/>
            <person name="Moawad H."/>
            <person name="Abd El-Rahim W.M."/>
            <person name="Sadowsky M.J."/>
        </authorList>
    </citation>
    <scope>NUCLEOTIDE SEQUENCE [LARGE SCALE GENOMIC DNA]</scope>
    <source>
        <strain evidence="2 3">ZGT118</strain>
    </source>
</reference>
<dbReference type="Gene3D" id="2.40.160.20">
    <property type="match status" value="1"/>
</dbReference>
<dbReference type="EMBL" id="LQBQ01000034">
    <property type="protein sequence ID" value="KUJ76874.1"/>
    <property type="molecule type" value="Genomic_DNA"/>
</dbReference>
<keyword evidence="1" id="KW-0732">Signal</keyword>
<feature type="signal peptide" evidence="1">
    <location>
        <begin position="1"/>
        <end position="23"/>
    </location>
</feature>
<accession>A0A0X3TMC7</accession>
<gene>
    <name evidence="2" type="ORF">AVO45_10285</name>
</gene>
<sequence>MKKVFTTLALGAAGILASAPAWAQGSDWGYEATIYLFAPETKTAITTPDGRVEGTLSFSDALDNLDFAFMGAFAASNGQWSFMIDYMYNDLSFGNDTPGPAHSGLNTSMTTKILNGYVAYRVYDEETAQIDLAAGFRWFDTATTMTLLPGAMPQRTATADANWVDPVIGARAQVAFSDRWTGTAFADYGGFSSGNETWQVLLTADYALNDNWLLRGGYRYISVENIVNGNPFEFSQSGPIFGATYRF</sequence>
<dbReference type="OrthoDB" id="6555107at2"/>
<name>A0A0X3TMC7_9RHOB</name>
<dbReference type="Proteomes" id="UP000053791">
    <property type="component" value="Unassembled WGS sequence"/>
</dbReference>
<evidence type="ECO:0000256" key="1">
    <source>
        <dbReference type="SAM" id="SignalP"/>
    </source>
</evidence>